<dbReference type="InterPro" id="IPR000477">
    <property type="entry name" value="RT_dom"/>
</dbReference>
<dbReference type="InterPro" id="IPR050951">
    <property type="entry name" value="Retrovirus_Pol_polyprotein"/>
</dbReference>
<dbReference type="Gene3D" id="3.30.420.10">
    <property type="entry name" value="Ribonuclease H-like superfamily/Ribonuclease H"/>
    <property type="match status" value="1"/>
</dbReference>
<dbReference type="SUPFAM" id="SSF56672">
    <property type="entry name" value="DNA/RNA polymerases"/>
    <property type="match status" value="1"/>
</dbReference>
<dbReference type="GO" id="GO:0003676">
    <property type="term" value="F:nucleic acid binding"/>
    <property type="evidence" value="ECO:0007669"/>
    <property type="project" value="InterPro"/>
</dbReference>
<protein>
    <submittedName>
        <fullName evidence="4">Retrovirus-related Pol polyprotein from transposon 297</fullName>
    </submittedName>
</protein>
<dbReference type="SUPFAM" id="SSF53098">
    <property type="entry name" value="Ribonuclease H-like"/>
    <property type="match status" value="1"/>
</dbReference>
<keyword evidence="5" id="KW-1185">Reference proteome</keyword>
<evidence type="ECO:0000259" key="2">
    <source>
        <dbReference type="PROSITE" id="PS50878"/>
    </source>
</evidence>
<evidence type="ECO:0000313" key="5">
    <source>
        <dbReference type="Proteomes" id="UP000887116"/>
    </source>
</evidence>
<dbReference type="Gene3D" id="3.30.70.270">
    <property type="match status" value="1"/>
</dbReference>
<dbReference type="GO" id="GO:0015074">
    <property type="term" value="P:DNA integration"/>
    <property type="evidence" value="ECO:0007669"/>
    <property type="project" value="InterPro"/>
</dbReference>
<comment type="caution">
    <text evidence="4">The sequence shown here is derived from an EMBL/GenBank/DDBJ whole genome shotgun (WGS) entry which is preliminary data.</text>
</comment>
<dbReference type="OrthoDB" id="6432810at2759"/>
<dbReference type="AlphaFoldDB" id="A0A8X6GYP5"/>
<dbReference type="InterPro" id="IPR012337">
    <property type="entry name" value="RNaseH-like_sf"/>
</dbReference>
<keyword evidence="1" id="KW-0175">Coiled coil</keyword>
<dbReference type="PROSITE" id="PS50878">
    <property type="entry name" value="RT_POL"/>
    <property type="match status" value="1"/>
</dbReference>
<gene>
    <name evidence="4" type="primary">pol</name>
    <name evidence="4" type="ORF">TNCT_159291</name>
</gene>
<feature type="domain" description="Reverse transcriptase" evidence="2">
    <location>
        <begin position="381"/>
        <end position="559"/>
    </location>
</feature>
<dbReference type="PANTHER" id="PTHR37984:SF5">
    <property type="entry name" value="PROTEIN NYNRIN-LIKE"/>
    <property type="match status" value="1"/>
</dbReference>
<dbReference type="InterPro" id="IPR043128">
    <property type="entry name" value="Rev_trsase/Diguanyl_cyclase"/>
</dbReference>
<feature type="domain" description="Integrase catalytic" evidence="3">
    <location>
        <begin position="178"/>
        <end position="348"/>
    </location>
</feature>
<dbReference type="InterPro" id="IPR043502">
    <property type="entry name" value="DNA/RNA_pol_sf"/>
</dbReference>
<dbReference type="PANTHER" id="PTHR37984">
    <property type="entry name" value="PROTEIN CBG26694"/>
    <property type="match status" value="1"/>
</dbReference>
<dbReference type="Gene3D" id="3.10.10.10">
    <property type="entry name" value="HIV Type 1 Reverse Transcriptase, subunit A, domain 1"/>
    <property type="match status" value="1"/>
</dbReference>
<dbReference type="Proteomes" id="UP000887116">
    <property type="component" value="Unassembled WGS sequence"/>
</dbReference>
<dbReference type="PROSITE" id="PS50994">
    <property type="entry name" value="INTEGRASE"/>
    <property type="match status" value="1"/>
</dbReference>
<dbReference type="InterPro" id="IPR001584">
    <property type="entry name" value="Integrase_cat-core"/>
</dbReference>
<evidence type="ECO:0000313" key="4">
    <source>
        <dbReference type="EMBL" id="GFR13757.1"/>
    </source>
</evidence>
<dbReference type="GO" id="GO:0042575">
    <property type="term" value="C:DNA polymerase complex"/>
    <property type="evidence" value="ECO:0007669"/>
    <property type="project" value="UniProtKB-ARBA"/>
</dbReference>
<proteinExistence type="predicted"/>
<sequence>MAYLGKAKKKDLFLVATELGETVSEDMRVIELKQIIIGSKHYEDEFVKNLLESIMTERIENEDLEKQTLAREIQLEKEARERKFQILLQNKEIENLQLKLECLRAKQNTFVTLSQMQQFEETNYLIDTGQNSEQIELDREEVNSENKEILPPVNPFSPISPVTQIPSSTFIATQQKSEELVPIISEVVSKTNVDACEPMPTSTEGNKEIITIRSLASKYPDAIPVPDKTSKSVIHALLQVFGRMGFPRKIYSDKGKSIMSLLTVKFFKKVSIKMSRCSIFPPQGNSMERFHRSVKRILKASCIDAAILFGVKLKERLDEEQIMKLGKVLVKFSTIFSNIPGKTNLVEHNIDLISDKRVQHKPYRMTNRQSEILKAEIERMLKYKIIEPGPSEYTSPMILVETPGRDPRPCIDYRKLNEMTRTEFYPIPNIEQRVETVAAAKFITLIDLTKGYWQIPLSPKAQKIAAFATSFGVYRPLRMPFGLKNAPYYFSQMMSEILSGCEKYATPYLDDIAIFSETWEEHLEHLEEILNRLKKANLTIKPSKCKFAQQEVQYLGHITDHNPLVWLKNNAGNNGRLLRWALALQSFNFTIMHKKGKDNLNVDCLSRNSLHAD</sequence>
<dbReference type="Pfam" id="PF00078">
    <property type="entry name" value="RVT_1"/>
    <property type="match status" value="1"/>
</dbReference>
<dbReference type="CDD" id="cd01647">
    <property type="entry name" value="RT_LTR"/>
    <property type="match status" value="1"/>
</dbReference>
<accession>A0A8X6GYP5</accession>
<name>A0A8X6GYP5_TRICU</name>
<evidence type="ECO:0000256" key="1">
    <source>
        <dbReference type="SAM" id="Coils"/>
    </source>
</evidence>
<evidence type="ECO:0000259" key="3">
    <source>
        <dbReference type="PROSITE" id="PS50994"/>
    </source>
</evidence>
<organism evidence="4 5">
    <name type="scientific">Trichonephila clavata</name>
    <name type="common">Joro spider</name>
    <name type="synonym">Nephila clavata</name>
    <dbReference type="NCBI Taxonomy" id="2740835"/>
    <lineage>
        <taxon>Eukaryota</taxon>
        <taxon>Metazoa</taxon>
        <taxon>Ecdysozoa</taxon>
        <taxon>Arthropoda</taxon>
        <taxon>Chelicerata</taxon>
        <taxon>Arachnida</taxon>
        <taxon>Araneae</taxon>
        <taxon>Araneomorphae</taxon>
        <taxon>Entelegynae</taxon>
        <taxon>Araneoidea</taxon>
        <taxon>Nephilidae</taxon>
        <taxon>Trichonephila</taxon>
    </lineage>
</organism>
<reference evidence="4" key="1">
    <citation type="submission" date="2020-07" db="EMBL/GenBank/DDBJ databases">
        <title>Multicomponent nature underlies the extraordinary mechanical properties of spider dragline silk.</title>
        <authorList>
            <person name="Kono N."/>
            <person name="Nakamura H."/>
            <person name="Mori M."/>
            <person name="Yoshida Y."/>
            <person name="Ohtoshi R."/>
            <person name="Malay A.D."/>
            <person name="Moran D.A.P."/>
            <person name="Tomita M."/>
            <person name="Numata K."/>
            <person name="Arakawa K."/>
        </authorList>
    </citation>
    <scope>NUCLEOTIDE SEQUENCE</scope>
</reference>
<dbReference type="InterPro" id="IPR036397">
    <property type="entry name" value="RNaseH_sf"/>
</dbReference>
<feature type="coiled-coil region" evidence="1">
    <location>
        <begin position="47"/>
        <end position="108"/>
    </location>
</feature>
<dbReference type="GO" id="GO:0071897">
    <property type="term" value="P:DNA biosynthetic process"/>
    <property type="evidence" value="ECO:0007669"/>
    <property type="project" value="UniProtKB-ARBA"/>
</dbReference>
<dbReference type="EMBL" id="BMAO01026979">
    <property type="protein sequence ID" value="GFR13757.1"/>
    <property type="molecule type" value="Genomic_DNA"/>
</dbReference>